<dbReference type="AlphaFoldDB" id="A0A645EWS4"/>
<comment type="caution">
    <text evidence="1">The sequence shown here is derived from an EMBL/GenBank/DDBJ whole genome shotgun (WGS) entry which is preliminary data.</text>
</comment>
<evidence type="ECO:0000313" key="1">
    <source>
        <dbReference type="EMBL" id="MPN06475.1"/>
    </source>
</evidence>
<accession>A0A645EWS4</accession>
<dbReference type="EMBL" id="VSSQ01052382">
    <property type="protein sequence ID" value="MPN06475.1"/>
    <property type="molecule type" value="Genomic_DNA"/>
</dbReference>
<name>A0A645EWS4_9ZZZZ</name>
<sequence>MFYGKGAGKLPTASAMVSDIAEAIIGSSCSVSWIEPDKTESDGYIKPISSRVAPMYLRFSSDKAGQEQILKAFASCEVVSRDEISSKERTISIVCAPASEDEIMKKVAELDRLYSVKLESKIRILA</sequence>
<gene>
    <name evidence="1" type="ORF">SDC9_153731</name>
</gene>
<proteinExistence type="predicted"/>
<reference evidence="1" key="1">
    <citation type="submission" date="2019-08" db="EMBL/GenBank/DDBJ databases">
        <authorList>
            <person name="Kucharzyk K."/>
            <person name="Murdoch R.W."/>
            <person name="Higgins S."/>
            <person name="Loffler F."/>
        </authorList>
    </citation>
    <scope>NUCLEOTIDE SEQUENCE</scope>
</reference>
<organism evidence="1">
    <name type="scientific">bioreactor metagenome</name>
    <dbReference type="NCBI Taxonomy" id="1076179"/>
    <lineage>
        <taxon>unclassified sequences</taxon>
        <taxon>metagenomes</taxon>
        <taxon>ecological metagenomes</taxon>
    </lineage>
</organism>
<evidence type="ECO:0008006" key="2">
    <source>
        <dbReference type="Google" id="ProtNLM"/>
    </source>
</evidence>
<protein>
    <recommendedName>
        <fullName evidence="2">Homoserine dehydrogenase</fullName>
    </recommendedName>
</protein>